<accession>A0A1T4P3B2</accession>
<dbReference type="PIRSF" id="PIRSF004749">
    <property type="entry name" value="Pep_def"/>
    <property type="match status" value="1"/>
</dbReference>
<sequence>MIKPIVKDTFFLSQKSVEATKADLPIIRDLQDTLNANREHCVGMAANMIGHLKNIIIFSLGPVDMVMVNPKIIAKSKPYEVEESCLSLEGVRQTTRYRKITVSYQDAHFKKHTGQYQDFLAQVIQHEIDHLHGIII</sequence>
<dbReference type="PANTHER" id="PTHR10458">
    <property type="entry name" value="PEPTIDE DEFORMYLASE"/>
    <property type="match status" value="1"/>
</dbReference>
<dbReference type="AlphaFoldDB" id="A0A1T4P3B2"/>
<dbReference type="CDD" id="cd00487">
    <property type="entry name" value="Pep_deformylase"/>
    <property type="match status" value="1"/>
</dbReference>
<evidence type="ECO:0000256" key="1">
    <source>
        <dbReference type="ARBA" id="ARBA00010759"/>
    </source>
</evidence>
<name>A0A1T4P3B2_9LACT</name>
<comment type="similarity">
    <text evidence="1">Belongs to the polypeptide deformylase family.</text>
</comment>
<dbReference type="EMBL" id="FUWO01000028">
    <property type="protein sequence ID" value="SJZ85994.1"/>
    <property type="molecule type" value="Genomic_DNA"/>
</dbReference>
<dbReference type="GO" id="GO:0042586">
    <property type="term" value="F:peptide deformylase activity"/>
    <property type="evidence" value="ECO:0007669"/>
    <property type="project" value="InterPro"/>
</dbReference>
<dbReference type="SUPFAM" id="SSF56420">
    <property type="entry name" value="Peptide deformylase"/>
    <property type="match status" value="1"/>
</dbReference>
<evidence type="ECO:0000313" key="2">
    <source>
        <dbReference type="EMBL" id="SJZ85994.1"/>
    </source>
</evidence>
<dbReference type="InterPro" id="IPR023635">
    <property type="entry name" value="Peptide_deformylase"/>
</dbReference>
<dbReference type="InterPro" id="IPR036821">
    <property type="entry name" value="Peptide_deformylase_sf"/>
</dbReference>
<protein>
    <submittedName>
        <fullName evidence="2">Peptide deformylase</fullName>
    </submittedName>
</protein>
<dbReference type="STRING" id="1121925.SAMN02746011_01940"/>
<dbReference type="PRINTS" id="PR01576">
    <property type="entry name" value="PDEFORMYLASE"/>
</dbReference>
<gene>
    <name evidence="2" type="ORF">SAMN02746011_01940</name>
</gene>
<dbReference type="RefSeq" id="WP_078756600.1">
    <property type="nucleotide sequence ID" value="NZ_FUWO01000028.1"/>
</dbReference>
<dbReference type="PANTHER" id="PTHR10458:SF22">
    <property type="entry name" value="PEPTIDE DEFORMYLASE"/>
    <property type="match status" value="1"/>
</dbReference>
<proteinExistence type="inferred from homology"/>
<dbReference type="Proteomes" id="UP000189941">
    <property type="component" value="Unassembled WGS sequence"/>
</dbReference>
<organism evidence="2 3">
    <name type="scientific">Globicatella sulfidifaciens DSM 15739</name>
    <dbReference type="NCBI Taxonomy" id="1121925"/>
    <lineage>
        <taxon>Bacteria</taxon>
        <taxon>Bacillati</taxon>
        <taxon>Bacillota</taxon>
        <taxon>Bacilli</taxon>
        <taxon>Lactobacillales</taxon>
        <taxon>Aerococcaceae</taxon>
        <taxon>Globicatella</taxon>
    </lineage>
</organism>
<dbReference type="Pfam" id="PF01327">
    <property type="entry name" value="Pep_deformylase"/>
    <property type="match status" value="1"/>
</dbReference>
<dbReference type="Gene3D" id="3.90.45.10">
    <property type="entry name" value="Peptide deformylase"/>
    <property type="match status" value="1"/>
</dbReference>
<reference evidence="3" key="1">
    <citation type="submission" date="2017-02" db="EMBL/GenBank/DDBJ databases">
        <authorList>
            <person name="Varghese N."/>
            <person name="Submissions S."/>
        </authorList>
    </citation>
    <scope>NUCLEOTIDE SEQUENCE [LARGE SCALE GENOMIC DNA]</scope>
    <source>
        <strain evidence="3">DSM 15739</strain>
    </source>
</reference>
<dbReference type="NCBIfam" id="NF006670">
    <property type="entry name" value="PRK09218.1"/>
    <property type="match status" value="1"/>
</dbReference>
<evidence type="ECO:0000313" key="3">
    <source>
        <dbReference type="Proteomes" id="UP000189941"/>
    </source>
</evidence>
<keyword evidence="3" id="KW-1185">Reference proteome</keyword>
<dbReference type="OrthoDB" id="9784988at2"/>